<keyword evidence="1" id="KW-0805">Transcription regulation</keyword>
<feature type="region of interest" description="Disordered" evidence="4">
    <location>
        <begin position="157"/>
        <end position="178"/>
    </location>
</feature>
<dbReference type="Gene3D" id="3.30.1330.80">
    <property type="entry name" value="Hypothetical protein, similar to alpha- acetolactate decarboxylase, domain 2"/>
    <property type="match status" value="1"/>
</dbReference>
<dbReference type="CDD" id="cd11378">
    <property type="entry name" value="DUF296"/>
    <property type="match status" value="1"/>
</dbReference>
<feature type="domain" description="PPC" evidence="5">
    <location>
        <begin position="86"/>
        <end position="178"/>
    </location>
</feature>
<dbReference type="Proteomes" id="UP001604277">
    <property type="component" value="Unassembled WGS sequence"/>
</dbReference>
<feature type="compositionally biased region" description="Polar residues" evidence="4">
    <location>
        <begin position="157"/>
        <end position="167"/>
    </location>
</feature>
<keyword evidence="2" id="KW-0238">DNA-binding</keyword>
<dbReference type="InterPro" id="IPR005175">
    <property type="entry name" value="PPC_dom"/>
</dbReference>
<evidence type="ECO:0000256" key="1">
    <source>
        <dbReference type="ARBA" id="ARBA00023015"/>
    </source>
</evidence>
<evidence type="ECO:0000256" key="2">
    <source>
        <dbReference type="ARBA" id="ARBA00023125"/>
    </source>
</evidence>
<dbReference type="InterPro" id="IPR014476">
    <property type="entry name" value="AHL15-29"/>
</dbReference>
<organism evidence="6 7">
    <name type="scientific">Forsythia ovata</name>
    <dbReference type="NCBI Taxonomy" id="205694"/>
    <lineage>
        <taxon>Eukaryota</taxon>
        <taxon>Viridiplantae</taxon>
        <taxon>Streptophyta</taxon>
        <taxon>Embryophyta</taxon>
        <taxon>Tracheophyta</taxon>
        <taxon>Spermatophyta</taxon>
        <taxon>Magnoliopsida</taxon>
        <taxon>eudicotyledons</taxon>
        <taxon>Gunneridae</taxon>
        <taxon>Pentapetalae</taxon>
        <taxon>asterids</taxon>
        <taxon>lamiids</taxon>
        <taxon>Lamiales</taxon>
        <taxon>Oleaceae</taxon>
        <taxon>Forsythieae</taxon>
        <taxon>Forsythia</taxon>
    </lineage>
</organism>
<evidence type="ECO:0000313" key="6">
    <source>
        <dbReference type="EMBL" id="KAL2559054.1"/>
    </source>
</evidence>
<dbReference type="EMBL" id="JBFOLJ010000001">
    <property type="protein sequence ID" value="KAL2559054.1"/>
    <property type="molecule type" value="Genomic_DNA"/>
</dbReference>
<proteinExistence type="predicted"/>
<dbReference type="AlphaFoldDB" id="A0ABD1XAV3"/>
<dbReference type="SUPFAM" id="SSF117856">
    <property type="entry name" value="AF0104/ALDC/Ptd012-like"/>
    <property type="match status" value="1"/>
</dbReference>
<evidence type="ECO:0000259" key="5">
    <source>
        <dbReference type="PROSITE" id="PS51742"/>
    </source>
</evidence>
<gene>
    <name evidence="6" type="ORF">Fot_03793</name>
</gene>
<comment type="caution">
    <text evidence="6">The sequence shown here is derived from an EMBL/GenBank/DDBJ whole genome shotgun (WGS) entry which is preliminary data.</text>
</comment>
<feature type="region of interest" description="Disordered" evidence="4">
    <location>
        <begin position="1"/>
        <end position="80"/>
    </location>
</feature>
<dbReference type="PANTHER" id="PTHR31100:SF51">
    <property type="entry name" value="AT-HOOK MOTIF NUCLEAR-LOCALIZED PROTEIN 29"/>
    <property type="match status" value="1"/>
</dbReference>
<evidence type="ECO:0000256" key="3">
    <source>
        <dbReference type="ARBA" id="ARBA00023163"/>
    </source>
</evidence>
<dbReference type="PANTHER" id="PTHR31100">
    <property type="entry name" value="AT-HOOK MOTIF NUCLEAR-LOCALIZED PROTEIN 15"/>
    <property type="match status" value="1"/>
</dbReference>
<evidence type="ECO:0000313" key="7">
    <source>
        <dbReference type="Proteomes" id="UP001604277"/>
    </source>
</evidence>
<evidence type="ECO:0000256" key="4">
    <source>
        <dbReference type="SAM" id="MobiDB-lite"/>
    </source>
</evidence>
<accession>A0ABD1XAV3</accession>
<keyword evidence="7" id="KW-1185">Reference proteome</keyword>
<sequence length="178" mass="18614">MSVIVNMLQRVNSPPTTAENVAAAVDPPVTDHPRAAENPPPTEIPLAGQKSNSTGSTSNTSRRPRGRPPGSKNKSKPPIIVTRDSSNALRAHVLEVSPGNDIVDNLAVYACRRSRGVCVLSGTGTVKNVTLRQPVAAPGDSTARPIQDTFPIGNGASTTSMYGCSNSEKSENPGVDFD</sequence>
<keyword evidence="3" id="KW-0804">Transcription</keyword>
<name>A0ABD1XAV3_9LAMI</name>
<feature type="compositionally biased region" description="Low complexity" evidence="4">
    <location>
        <begin position="50"/>
        <end position="61"/>
    </location>
</feature>
<dbReference type="GO" id="GO:0003677">
    <property type="term" value="F:DNA binding"/>
    <property type="evidence" value="ECO:0007669"/>
    <property type="project" value="UniProtKB-KW"/>
</dbReference>
<reference evidence="7" key="1">
    <citation type="submission" date="2024-07" db="EMBL/GenBank/DDBJ databases">
        <title>Two chromosome-level genome assemblies of Korean endemic species Abeliophyllum distichum and Forsythia ovata (Oleaceae).</title>
        <authorList>
            <person name="Jang H."/>
        </authorList>
    </citation>
    <scope>NUCLEOTIDE SEQUENCE [LARGE SCALE GENOMIC DNA]</scope>
</reference>
<dbReference type="Pfam" id="PF03479">
    <property type="entry name" value="PCC"/>
    <property type="match status" value="1"/>
</dbReference>
<protein>
    <submittedName>
        <fullName evidence="6">PPC domain-containing protein</fullName>
    </submittedName>
</protein>
<dbReference type="PROSITE" id="PS51742">
    <property type="entry name" value="PPC"/>
    <property type="match status" value="1"/>
</dbReference>
<feature type="compositionally biased region" description="Polar residues" evidence="4">
    <location>
        <begin position="9"/>
        <end position="19"/>
    </location>
</feature>